<comment type="subcellular location">
    <subcellularLocation>
        <location evidence="1 7">Cell membrane</location>
        <topology evidence="1 7">Multi-pass membrane protein</topology>
    </subcellularLocation>
</comment>
<keyword evidence="3" id="KW-1003">Cell membrane</keyword>
<reference evidence="9" key="1">
    <citation type="journal article" date="2014" name="Int. J. Syst. Evol. Microbiol.">
        <title>Complete genome sequence of Corynebacterium casei LMG S-19264T (=DSM 44701T), isolated from a smear-ripened cheese.</title>
        <authorList>
            <consortium name="US DOE Joint Genome Institute (JGI-PGF)"/>
            <person name="Walter F."/>
            <person name="Albersmeier A."/>
            <person name="Kalinowski J."/>
            <person name="Ruckert C."/>
        </authorList>
    </citation>
    <scope>NUCLEOTIDE SEQUENCE</scope>
    <source>
        <strain evidence="9">CGMCC 1.15178</strain>
    </source>
</reference>
<evidence type="ECO:0000256" key="5">
    <source>
        <dbReference type="ARBA" id="ARBA00022989"/>
    </source>
</evidence>
<dbReference type="PROSITE" id="PS50928">
    <property type="entry name" value="ABC_TM1"/>
    <property type="match status" value="1"/>
</dbReference>
<evidence type="ECO:0000256" key="1">
    <source>
        <dbReference type="ARBA" id="ARBA00004651"/>
    </source>
</evidence>
<dbReference type="Pfam" id="PF00528">
    <property type="entry name" value="BPD_transp_1"/>
    <property type="match status" value="1"/>
</dbReference>
<feature type="transmembrane region" description="Helical" evidence="7">
    <location>
        <begin position="115"/>
        <end position="135"/>
    </location>
</feature>
<dbReference type="InterPro" id="IPR000515">
    <property type="entry name" value="MetI-like"/>
</dbReference>
<keyword evidence="2 7" id="KW-0813">Transport</keyword>
<evidence type="ECO:0000256" key="4">
    <source>
        <dbReference type="ARBA" id="ARBA00022692"/>
    </source>
</evidence>
<comment type="caution">
    <text evidence="9">The sequence shown here is derived from an EMBL/GenBank/DDBJ whole genome shotgun (WGS) entry which is preliminary data.</text>
</comment>
<evidence type="ECO:0000313" key="10">
    <source>
        <dbReference type="Proteomes" id="UP000612456"/>
    </source>
</evidence>
<evidence type="ECO:0000256" key="7">
    <source>
        <dbReference type="RuleBase" id="RU363032"/>
    </source>
</evidence>
<keyword evidence="4 7" id="KW-0812">Transmembrane</keyword>
<dbReference type="InterPro" id="IPR050809">
    <property type="entry name" value="UgpAE/MalFG_permease"/>
</dbReference>
<dbReference type="Proteomes" id="UP000612456">
    <property type="component" value="Unassembled WGS sequence"/>
</dbReference>
<dbReference type="CDD" id="cd06261">
    <property type="entry name" value="TM_PBP2"/>
    <property type="match status" value="1"/>
</dbReference>
<dbReference type="GO" id="GO:0005886">
    <property type="term" value="C:plasma membrane"/>
    <property type="evidence" value="ECO:0007669"/>
    <property type="project" value="UniProtKB-SubCell"/>
</dbReference>
<name>A0A917E0F4_9BACL</name>
<protein>
    <submittedName>
        <fullName evidence="9">Sugar ABC transporter permease</fullName>
    </submittedName>
</protein>
<dbReference type="GO" id="GO:0055085">
    <property type="term" value="P:transmembrane transport"/>
    <property type="evidence" value="ECO:0007669"/>
    <property type="project" value="InterPro"/>
</dbReference>
<feature type="transmembrane region" description="Helical" evidence="7">
    <location>
        <begin position="20"/>
        <end position="42"/>
    </location>
</feature>
<feature type="transmembrane region" description="Helical" evidence="7">
    <location>
        <begin position="271"/>
        <end position="296"/>
    </location>
</feature>
<dbReference type="Gene3D" id="1.10.3720.10">
    <property type="entry name" value="MetI-like"/>
    <property type="match status" value="1"/>
</dbReference>
<dbReference type="InterPro" id="IPR035906">
    <property type="entry name" value="MetI-like_sf"/>
</dbReference>
<reference evidence="9" key="2">
    <citation type="submission" date="2020-09" db="EMBL/GenBank/DDBJ databases">
        <authorList>
            <person name="Sun Q."/>
            <person name="Zhou Y."/>
        </authorList>
    </citation>
    <scope>NUCLEOTIDE SEQUENCE</scope>
    <source>
        <strain evidence="9">CGMCC 1.15178</strain>
    </source>
</reference>
<keyword evidence="5 7" id="KW-1133">Transmembrane helix</keyword>
<evidence type="ECO:0000256" key="6">
    <source>
        <dbReference type="ARBA" id="ARBA00023136"/>
    </source>
</evidence>
<organism evidence="9 10">
    <name type="scientific">Paenibacillus nasutitermitis</name>
    <dbReference type="NCBI Taxonomy" id="1652958"/>
    <lineage>
        <taxon>Bacteria</taxon>
        <taxon>Bacillati</taxon>
        <taxon>Bacillota</taxon>
        <taxon>Bacilli</taxon>
        <taxon>Bacillales</taxon>
        <taxon>Paenibacillaceae</taxon>
        <taxon>Paenibacillus</taxon>
    </lineage>
</organism>
<dbReference type="RefSeq" id="WP_188996961.1">
    <property type="nucleotide sequence ID" value="NZ_BMHP01000004.1"/>
</dbReference>
<dbReference type="SUPFAM" id="SSF161098">
    <property type="entry name" value="MetI-like"/>
    <property type="match status" value="1"/>
</dbReference>
<evidence type="ECO:0000313" key="9">
    <source>
        <dbReference type="EMBL" id="GGD88940.1"/>
    </source>
</evidence>
<gene>
    <name evidence="9" type="ORF">GCM10010911_54410</name>
</gene>
<dbReference type="PANTHER" id="PTHR43227:SF11">
    <property type="entry name" value="BLL4140 PROTEIN"/>
    <property type="match status" value="1"/>
</dbReference>
<feature type="transmembrane region" description="Helical" evidence="7">
    <location>
        <begin position="212"/>
        <end position="233"/>
    </location>
</feature>
<keyword evidence="10" id="KW-1185">Reference proteome</keyword>
<keyword evidence="6 7" id="KW-0472">Membrane</keyword>
<dbReference type="EMBL" id="BMHP01000004">
    <property type="protein sequence ID" value="GGD88940.1"/>
    <property type="molecule type" value="Genomic_DNA"/>
</dbReference>
<proteinExistence type="inferred from homology"/>
<evidence type="ECO:0000256" key="3">
    <source>
        <dbReference type="ARBA" id="ARBA00022475"/>
    </source>
</evidence>
<evidence type="ECO:0000256" key="2">
    <source>
        <dbReference type="ARBA" id="ARBA00022448"/>
    </source>
</evidence>
<dbReference type="PANTHER" id="PTHR43227">
    <property type="entry name" value="BLL4140 PROTEIN"/>
    <property type="match status" value="1"/>
</dbReference>
<feature type="domain" description="ABC transmembrane type-1" evidence="8">
    <location>
        <begin position="75"/>
        <end position="292"/>
    </location>
</feature>
<feature type="transmembrane region" description="Helical" evidence="7">
    <location>
        <begin position="79"/>
        <end position="103"/>
    </location>
</feature>
<evidence type="ECO:0000259" key="8">
    <source>
        <dbReference type="PROSITE" id="PS50928"/>
    </source>
</evidence>
<accession>A0A917E0F4</accession>
<comment type="similarity">
    <text evidence="7">Belongs to the binding-protein-dependent transport system permease family.</text>
</comment>
<sequence length="306" mass="34610">MTKRGIIAELKKNRVLYGMLLPAILFYLVLSYLPMTGLVVAFKQFRYDKGLFMSPWIGTRNFDFFFLSGKAWIIVKNTVLYNAAFIITGIVLQILIAVILAELGGKYVKKLIQTTLLFPYFISWVIVGIMAYNLLNFEFGSVNTLLKALGLEPVDFYNREGFWKYILVFFNNWKSVGFGSLVYFSVIVGIDPSIKEAAEIDGANIFQRIRRITLPSLTPATIILTLLAIGNIFRGNFDLFYQLIGNNGILFDATDVIDTYVFRSLIKSSDIGMSAAAGLFQSVMCFVVIMVTNYFVKKTNPDYSLF</sequence>
<dbReference type="AlphaFoldDB" id="A0A917E0F4"/>